<feature type="domain" description="HTH arsR-type" evidence="1">
    <location>
        <begin position="1"/>
        <end position="93"/>
    </location>
</feature>
<evidence type="ECO:0000259" key="1">
    <source>
        <dbReference type="PROSITE" id="PS50987"/>
    </source>
</evidence>
<accession>A0ABM7T863</accession>
<sequence>MKPDPMVNDIASLIADSSRSIMLMSLLGGQRTAGELAKIACIKPQTATFHLSKMVSAGIIEKTIYGRYRYFKLANDDVAKLLELLMKLSKSPKINSLNQSIRSEALRKARLCYDHIAGTLGIKLTEALLKFNYIQLENDIFYITELGIKKLIELEIINHRLKDIRELSGTKCYDWSEKNYHIAGKLGQAITSGLIGLCWIKKSLINRELEITNKGKVNLAKHFGIEF</sequence>
<dbReference type="PANTHER" id="PTHR39168">
    <property type="entry name" value="TRANSCRIPTIONAL REGULATOR-RELATED"/>
    <property type="match status" value="1"/>
</dbReference>
<dbReference type="Gene3D" id="1.10.10.10">
    <property type="entry name" value="Winged helix-like DNA-binding domain superfamily/Winged helix DNA-binding domain"/>
    <property type="match status" value="1"/>
</dbReference>
<proteinExistence type="predicted"/>
<name>A0ABM7T863_9CLOT</name>
<dbReference type="Pfam" id="PF12840">
    <property type="entry name" value="HTH_20"/>
    <property type="match status" value="1"/>
</dbReference>
<reference evidence="3" key="1">
    <citation type="submission" date="2021-07" db="EMBL/GenBank/DDBJ databases">
        <title>Complete genome sequencing of a Clostridium isolate.</title>
        <authorList>
            <person name="Ueki A."/>
            <person name="Tonouchi A."/>
        </authorList>
    </citation>
    <scope>NUCLEOTIDE SEQUENCE [LARGE SCALE GENOMIC DNA]</scope>
    <source>
        <strain evidence="3">C5S11</strain>
    </source>
</reference>
<dbReference type="PROSITE" id="PS50987">
    <property type="entry name" value="HTH_ARSR_2"/>
    <property type="match status" value="1"/>
</dbReference>
<dbReference type="InterPro" id="IPR052543">
    <property type="entry name" value="HTH_Metal-responsive_Reg"/>
</dbReference>
<evidence type="ECO:0000313" key="3">
    <source>
        <dbReference type="Proteomes" id="UP000824633"/>
    </source>
</evidence>
<protein>
    <submittedName>
        <fullName evidence="2">Transcriptional regulator</fullName>
    </submittedName>
</protein>
<dbReference type="EMBL" id="AP024849">
    <property type="protein sequence ID" value="BCZ48160.1"/>
    <property type="molecule type" value="Genomic_DNA"/>
</dbReference>
<dbReference type="Proteomes" id="UP000824633">
    <property type="component" value="Chromosome"/>
</dbReference>
<dbReference type="InterPro" id="IPR011991">
    <property type="entry name" value="ArsR-like_HTH"/>
</dbReference>
<dbReference type="InterPro" id="IPR036390">
    <property type="entry name" value="WH_DNA-bd_sf"/>
</dbReference>
<organism evidence="2 3">
    <name type="scientific">Clostridium gelidum</name>
    <dbReference type="NCBI Taxonomy" id="704125"/>
    <lineage>
        <taxon>Bacteria</taxon>
        <taxon>Bacillati</taxon>
        <taxon>Bacillota</taxon>
        <taxon>Clostridia</taxon>
        <taxon>Eubacteriales</taxon>
        <taxon>Clostridiaceae</taxon>
        <taxon>Clostridium</taxon>
    </lineage>
</organism>
<dbReference type="SMART" id="SM00418">
    <property type="entry name" value="HTH_ARSR"/>
    <property type="match status" value="1"/>
</dbReference>
<dbReference type="CDD" id="cd00090">
    <property type="entry name" value="HTH_ARSR"/>
    <property type="match status" value="1"/>
</dbReference>
<dbReference type="RefSeq" id="WP_224034444.1">
    <property type="nucleotide sequence ID" value="NZ_AP024849.1"/>
</dbReference>
<dbReference type="PANTHER" id="PTHR39168:SF1">
    <property type="entry name" value="TRANSCRIPTIONAL REGULATORY PROTEIN"/>
    <property type="match status" value="1"/>
</dbReference>
<dbReference type="SUPFAM" id="SSF46785">
    <property type="entry name" value="Winged helix' DNA-binding domain"/>
    <property type="match status" value="1"/>
</dbReference>
<dbReference type="InterPro" id="IPR036388">
    <property type="entry name" value="WH-like_DNA-bd_sf"/>
</dbReference>
<gene>
    <name evidence="2" type="ORF">psyc5s11_42270</name>
</gene>
<keyword evidence="3" id="KW-1185">Reference proteome</keyword>
<dbReference type="InterPro" id="IPR001845">
    <property type="entry name" value="HTH_ArsR_DNA-bd_dom"/>
</dbReference>
<evidence type="ECO:0000313" key="2">
    <source>
        <dbReference type="EMBL" id="BCZ48160.1"/>
    </source>
</evidence>